<comment type="caution">
    <text evidence="8">The sequence shown here is derived from an EMBL/GenBank/DDBJ whole genome shotgun (WGS) entry which is preliminary data.</text>
</comment>
<dbReference type="SUPFAM" id="SSF51735">
    <property type="entry name" value="NAD(P)-binding Rossmann-fold domains"/>
    <property type="match status" value="1"/>
</dbReference>
<gene>
    <name evidence="8" type="ORF">S06H3_10221</name>
</gene>
<dbReference type="EMBL" id="BARV01004695">
    <property type="protein sequence ID" value="GAI06041.1"/>
    <property type="molecule type" value="Genomic_DNA"/>
</dbReference>
<dbReference type="GO" id="GO:0015079">
    <property type="term" value="F:potassium ion transmembrane transporter activity"/>
    <property type="evidence" value="ECO:0007669"/>
    <property type="project" value="InterPro"/>
</dbReference>
<dbReference type="PROSITE" id="PS51202">
    <property type="entry name" value="RCK_C"/>
    <property type="match status" value="1"/>
</dbReference>
<keyword evidence="2" id="KW-0633">Potassium transport</keyword>
<keyword evidence="4" id="KW-0520">NAD</keyword>
<evidence type="ECO:0000256" key="4">
    <source>
        <dbReference type="ARBA" id="ARBA00023027"/>
    </source>
</evidence>
<evidence type="ECO:0000256" key="5">
    <source>
        <dbReference type="ARBA" id="ARBA00023065"/>
    </source>
</evidence>
<keyword evidence="5" id="KW-0406">Ion transport</keyword>
<dbReference type="Pfam" id="PF02254">
    <property type="entry name" value="TrkA_N"/>
    <property type="match status" value="1"/>
</dbReference>
<dbReference type="InterPro" id="IPR036721">
    <property type="entry name" value="RCK_C_sf"/>
</dbReference>
<evidence type="ECO:0000313" key="8">
    <source>
        <dbReference type="EMBL" id="GAI06041.1"/>
    </source>
</evidence>
<dbReference type="InterPro" id="IPR003148">
    <property type="entry name" value="RCK_N"/>
</dbReference>
<proteinExistence type="predicted"/>
<feature type="domain" description="RCK C-terminal" evidence="7">
    <location>
        <begin position="137"/>
        <end position="219"/>
    </location>
</feature>
<dbReference type="PROSITE" id="PS51201">
    <property type="entry name" value="RCK_N"/>
    <property type="match status" value="1"/>
</dbReference>
<evidence type="ECO:0000259" key="6">
    <source>
        <dbReference type="PROSITE" id="PS51201"/>
    </source>
</evidence>
<dbReference type="Pfam" id="PF02080">
    <property type="entry name" value="TrkA_C"/>
    <property type="match status" value="1"/>
</dbReference>
<dbReference type="InterPro" id="IPR006036">
    <property type="entry name" value="K_uptake_TrkA"/>
</dbReference>
<name>X1LJP3_9ZZZZ</name>
<reference evidence="8" key="1">
    <citation type="journal article" date="2014" name="Front. Microbiol.">
        <title>High frequency of phylogenetically diverse reductive dehalogenase-homologous genes in deep subseafloor sedimentary metagenomes.</title>
        <authorList>
            <person name="Kawai M."/>
            <person name="Futagami T."/>
            <person name="Toyoda A."/>
            <person name="Takaki Y."/>
            <person name="Nishi S."/>
            <person name="Hori S."/>
            <person name="Arai W."/>
            <person name="Tsubouchi T."/>
            <person name="Morono Y."/>
            <person name="Uchiyama I."/>
            <person name="Ito T."/>
            <person name="Fujiyama A."/>
            <person name="Inagaki F."/>
            <person name="Takami H."/>
        </authorList>
    </citation>
    <scope>NUCLEOTIDE SEQUENCE</scope>
    <source>
        <strain evidence="8">Expedition CK06-06</strain>
    </source>
</reference>
<evidence type="ECO:0000256" key="2">
    <source>
        <dbReference type="ARBA" id="ARBA00022538"/>
    </source>
</evidence>
<evidence type="ECO:0000256" key="3">
    <source>
        <dbReference type="ARBA" id="ARBA00022958"/>
    </source>
</evidence>
<evidence type="ECO:0008006" key="9">
    <source>
        <dbReference type="Google" id="ProtNLM"/>
    </source>
</evidence>
<keyword evidence="1" id="KW-0813">Transport</keyword>
<sequence>MYIIVVGGGRLGYYLTKALLDEGHEVLIIEKNATICENIVGEMGSVCVRGDGCEASTLAGVGTSRADMLIAVTGDDEDNLVACQVAKHKFNVPRTIARIRNPKNETIFKKLGIDVTVSSTNIILEHIEEEVPTHPLTHLLTIRDKGLEVVQVKIPPEATTVGKTIKELSLPPESTLSLIIRKEHKPIIPKANTILQAEDQIIAVTTPESEEILRATLRGA</sequence>
<feature type="domain" description="RCK N-terminal" evidence="6">
    <location>
        <begin position="1"/>
        <end position="119"/>
    </location>
</feature>
<evidence type="ECO:0000256" key="1">
    <source>
        <dbReference type="ARBA" id="ARBA00022448"/>
    </source>
</evidence>
<dbReference type="SUPFAM" id="SSF116726">
    <property type="entry name" value="TrkA C-terminal domain-like"/>
    <property type="match status" value="1"/>
</dbReference>
<keyword evidence="3" id="KW-0630">Potassium</keyword>
<dbReference type="GO" id="GO:0005886">
    <property type="term" value="C:plasma membrane"/>
    <property type="evidence" value="ECO:0007669"/>
    <property type="project" value="InterPro"/>
</dbReference>
<dbReference type="PRINTS" id="PR00335">
    <property type="entry name" value="KUPTAKETRKA"/>
</dbReference>
<dbReference type="InterPro" id="IPR036291">
    <property type="entry name" value="NAD(P)-bd_dom_sf"/>
</dbReference>
<dbReference type="AlphaFoldDB" id="X1LJP3"/>
<dbReference type="Gene3D" id="3.30.70.1450">
    <property type="entry name" value="Regulator of K+ conductance, C-terminal domain"/>
    <property type="match status" value="1"/>
</dbReference>
<evidence type="ECO:0000259" key="7">
    <source>
        <dbReference type="PROSITE" id="PS51202"/>
    </source>
</evidence>
<dbReference type="InterPro" id="IPR006037">
    <property type="entry name" value="RCK_C"/>
</dbReference>
<organism evidence="8">
    <name type="scientific">marine sediment metagenome</name>
    <dbReference type="NCBI Taxonomy" id="412755"/>
    <lineage>
        <taxon>unclassified sequences</taxon>
        <taxon>metagenomes</taxon>
        <taxon>ecological metagenomes</taxon>
    </lineage>
</organism>
<dbReference type="Gene3D" id="3.40.50.720">
    <property type="entry name" value="NAD(P)-binding Rossmann-like Domain"/>
    <property type="match status" value="1"/>
</dbReference>
<dbReference type="PANTHER" id="PTHR43833:SF5">
    <property type="entry name" value="TRK SYSTEM POTASSIUM UPTAKE PROTEIN TRKA"/>
    <property type="match status" value="1"/>
</dbReference>
<dbReference type="PANTHER" id="PTHR43833">
    <property type="entry name" value="POTASSIUM CHANNEL PROTEIN 2-RELATED-RELATED"/>
    <property type="match status" value="1"/>
</dbReference>
<dbReference type="InterPro" id="IPR050721">
    <property type="entry name" value="Trk_Ktr_HKT_K-transport"/>
</dbReference>
<accession>X1LJP3</accession>
<protein>
    <recommendedName>
        <fullName evidence="9">Trk system potassium uptake protein TrkA</fullName>
    </recommendedName>
</protein>